<sequence length="456" mass="48765">MASQLPPGWPSKPTANHVLTAVILVMSLALAAIICGFMVGCIMWRKKRREHARAQQDLEQKRPVFYDDSDNESEGLKRVRSQQRSWSKASARWRANIRISARRRRAQRSLATRESPNSSTTSLHTTSSSSSVSRRHTVSASSEILGLPPHPEEHETTEASRPTAPATASLPPSSPQPLPAHPPAYRTDSGRMSQERFSAISDASGARPYVTHLSTSSEREEARPSYLPSDVAHVATDDKGLLARMATMASAPPAESTSTFMPAALGTSSAAIYPSVPVLDEFEDELHFDDLPSPEPGFEDASSEYSDSLMAQLPAPSYSHDPSHTPFPLPPAKSRLAAPLFYEYPSSFEEDVIGTEPPCGPSAPPFEVAAVAPSASAPPLDLGDVGVDDGGLVPSAPPAAEDDAYAVYPDEEARVHTGVVAASLGGEETSSITTPSGRVAYGHRTPSGRNPPEYLP</sequence>
<comment type="caution">
    <text evidence="3">The sequence shown here is derived from an EMBL/GenBank/DDBJ whole genome shotgun (WGS) entry which is preliminary data.</text>
</comment>
<organism evidence="3 4">
    <name type="scientific">Antrodiella citrinella</name>
    <dbReference type="NCBI Taxonomy" id="2447956"/>
    <lineage>
        <taxon>Eukaryota</taxon>
        <taxon>Fungi</taxon>
        <taxon>Dikarya</taxon>
        <taxon>Basidiomycota</taxon>
        <taxon>Agaricomycotina</taxon>
        <taxon>Agaricomycetes</taxon>
        <taxon>Polyporales</taxon>
        <taxon>Steccherinaceae</taxon>
        <taxon>Antrodiella</taxon>
    </lineage>
</organism>
<feature type="region of interest" description="Disordered" evidence="1">
    <location>
        <begin position="426"/>
        <end position="456"/>
    </location>
</feature>
<evidence type="ECO:0000256" key="1">
    <source>
        <dbReference type="SAM" id="MobiDB-lite"/>
    </source>
</evidence>
<feature type="compositionally biased region" description="Low complexity" evidence="1">
    <location>
        <begin position="89"/>
        <end position="99"/>
    </location>
</feature>
<name>A0A4S4N612_9APHY</name>
<proteinExistence type="predicted"/>
<feature type="region of interest" description="Disordered" evidence="1">
    <location>
        <begin position="64"/>
        <end position="193"/>
    </location>
</feature>
<evidence type="ECO:0000313" key="4">
    <source>
        <dbReference type="Proteomes" id="UP000308730"/>
    </source>
</evidence>
<accession>A0A4S4N612</accession>
<protein>
    <submittedName>
        <fullName evidence="3">Uncharacterized protein</fullName>
    </submittedName>
</protein>
<keyword evidence="2" id="KW-0472">Membrane</keyword>
<keyword evidence="2" id="KW-0812">Transmembrane</keyword>
<evidence type="ECO:0000256" key="2">
    <source>
        <dbReference type="SAM" id="Phobius"/>
    </source>
</evidence>
<feature type="transmembrane region" description="Helical" evidence="2">
    <location>
        <begin position="20"/>
        <end position="44"/>
    </location>
</feature>
<dbReference type="EMBL" id="SGPM01000006">
    <property type="protein sequence ID" value="THH33398.1"/>
    <property type="molecule type" value="Genomic_DNA"/>
</dbReference>
<keyword evidence="2" id="KW-1133">Transmembrane helix</keyword>
<dbReference type="AlphaFoldDB" id="A0A4S4N612"/>
<gene>
    <name evidence="3" type="ORF">EUX98_g784</name>
</gene>
<reference evidence="3 4" key="1">
    <citation type="submission" date="2019-02" db="EMBL/GenBank/DDBJ databases">
        <title>Genome sequencing of the rare red list fungi Antrodiella citrinella (Flaviporus citrinellus).</title>
        <authorList>
            <person name="Buettner E."/>
            <person name="Kellner H."/>
        </authorList>
    </citation>
    <scope>NUCLEOTIDE SEQUENCE [LARGE SCALE GENOMIC DNA]</scope>
    <source>
        <strain evidence="3 4">DSM 108506</strain>
    </source>
</reference>
<evidence type="ECO:0000313" key="3">
    <source>
        <dbReference type="EMBL" id="THH33398.1"/>
    </source>
</evidence>
<dbReference type="OrthoDB" id="2756128at2759"/>
<feature type="compositionally biased region" description="Low complexity" evidence="1">
    <location>
        <begin position="159"/>
        <end position="171"/>
    </location>
</feature>
<feature type="compositionally biased region" description="Low complexity" evidence="1">
    <location>
        <begin position="108"/>
        <end position="142"/>
    </location>
</feature>
<keyword evidence="4" id="KW-1185">Reference proteome</keyword>
<feature type="compositionally biased region" description="Pro residues" evidence="1">
    <location>
        <begin position="172"/>
        <end position="182"/>
    </location>
</feature>
<dbReference type="Proteomes" id="UP000308730">
    <property type="component" value="Unassembled WGS sequence"/>
</dbReference>